<evidence type="ECO:0000313" key="1">
    <source>
        <dbReference type="EMBL" id="SHG01692.1"/>
    </source>
</evidence>
<organism evidence="1 2">
    <name type="scientific">Bradyrhizobium erythrophlei</name>
    <dbReference type="NCBI Taxonomy" id="1437360"/>
    <lineage>
        <taxon>Bacteria</taxon>
        <taxon>Pseudomonadati</taxon>
        <taxon>Pseudomonadota</taxon>
        <taxon>Alphaproteobacteria</taxon>
        <taxon>Hyphomicrobiales</taxon>
        <taxon>Nitrobacteraceae</taxon>
        <taxon>Bradyrhizobium</taxon>
    </lineage>
</organism>
<gene>
    <name evidence="1" type="ORF">SAMN05444169_0071</name>
</gene>
<dbReference type="EMBL" id="LT670818">
    <property type="protein sequence ID" value="SHG01692.1"/>
    <property type="molecule type" value="Genomic_DNA"/>
</dbReference>
<reference evidence="1 2" key="1">
    <citation type="submission" date="2016-11" db="EMBL/GenBank/DDBJ databases">
        <authorList>
            <person name="Jaros S."/>
            <person name="Januszkiewicz K."/>
            <person name="Wedrychowicz H."/>
        </authorList>
    </citation>
    <scope>NUCLEOTIDE SEQUENCE [LARGE SCALE GENOMIC DNA]</scope>
    <source>
        <strain evidence="1 2">GAS242</strain>
    </source>
</reference>
<dbReference type="Proteomes" id="UP000190675">
    <property type="component" value="Chromosome I"/>
</dbReference>
<protein>
    <submittedName>
        <fullName evidence="1">Uncharacterized conserved protein, DUF2336 family</fullName>
    </submittedName>
</protein>
<proteinExistence type="predicted"/>
<dbReference type="AlphaFoldDB" id="A0A1M5GDZ9"/>
<dbReference type="Pfam" id="PF10098">
    <property type="entry name" value="DUF2336"/>
    <property type="match status" value="1"/>
</dbReference>
<dbReference type="InterPro" id="IPR019285">
    <property type="entry name" value="DUF2336"/>
</dbReference>
<dbReference type="OrthoDB" id="7888976at2"/>
<evidence type="ECO:0000313" key="2">
    <source>
        <dbReference type="Proteomes" id="UP000190675"/>
    </source>
</evidence>
<name>A0A1M5GDZ9_9BRAD</name>
<sequence length="370" mass="39956">MGAQGHLIGELQDVMENRDPSGRADVLRRVTDLFIDGSGRFTDDQIELFGDVMSRLVGTIGRAARAEFGSRLALVSDAPADVIRMLAFDDAIEVAAPVLAFSGRLEDAALAENARTKSQGHLRAISGRSRLAEAVTDILVKRGNHQVVAGAAANPGARFSTSGMSILVKRAQDNGDLALCVWARPDIPRQDLVRLFVQASEIVKTRLEVADRQQAALVRAAVAEASDAIQTTARAGSSRHAQALAMVRTLHSLGQLDEARLLMYAHERDFDKTAVALSLMCDLPIGLVERVLVQSEPEQLIVLAKAIELSWDTAKALLALQAGRGGVASDRLNQSLAGFFRLQPKTARTALQLYRQREQASPSPLHYRAG</sequence>
<dbReference type="RefSeq" id="WP_079563908.1">
    <property type="nucleotide sequence ID" value="NZ_LT670818.1"/>
</dbReference>
<accession>A0A1M5GDZ9</accession>